<evidence type="ECO:0000313" key="3">
    <source>
        <dbReference type="Proteomes" id="UP001201273"/>
    </source>
</evidence>
<organism evidence="2 3">
    <name type="scientific">Motilimonas cestriensis</name>
    <dbReference type="NCBI Taxonomy" id="2742685"/>
    <lineage>
        <taxon>Bacteria</taxon>
        <taxon>Pseudomonadati</taxon>
        <taxon>Pseudomonadota</taxon>
        <taxon>Gammaproteobacteria</taxon>
        <taxon>Alteromonadales</taxon>
        <taxon>Alteromonadales genera incertae sedis</taxon>
        <taxon>Motilimonas</taxon>
    </lineage>
</organism>
<sequence>MKMKKTMIIAILTALIASPAALAMTTCKDLAHCQQAMQESIYQHWKARHSYPGASVTVMVNNDLMGNVDISVEQSSGFAKFDQSAIEALKNSILALDPSSLSEEELSKLKTFRLSLKAE</sequence>
<feature type="chain" id="PRO_5046740643" evidence="1">
    <location>
        <begin position="24"/>
        <end position="119"/>
    </location>
</feature>
<feature type="signal peptide" evidence="1">
    <location>
        <begin position="1"/>
        <end position="23"/>
    </location>
</feature>
<proteinExistence type="predicted"/>
<keyword evidence="3" id="KW-1185">Reference proteome</keyword>
<protein>
    <submittedName>
        <fullName evidence="2">TonB C-terminal domain-containing protein</fullName>
    </submittedName>
</protein>
<name>A0ABS8W812_9GAMM</name>
<dbReference type="SUPFAM" id="SSF74653">
    <property type="entry name" value="TolA/TonB C-terminal domain"/>
    <property type="match status" value="1"/>
</dbReference>
<dbReference type="EMBL" id="JAIMJA010000003">
    <property type="protein sequence ID" value="MCE2593944.1"/>
    <property type="molecule type" value="Genomic_DNA"/>
</dbReference>
<reference evidence="2 3" key="1">
    <citation type="journal article" date="2022" name="Environ. Microbiol. Rep.">
        <title>Eco-phylogenetic analyses reveal divergent evolution of vitamin B12 metabolism in the marine bacterial family 'Psychromonadaceae'.</title>
        <authorList>
            <person name="Jin X."/>
            <person name="Yang Y."/>
            <person name="Cao H."/>
            <person name="Gao B."/>
            <person name="Zhao Z."/>
        </authorList>
    </citation>
    <scope>NUCLEOTIDE SEQUENCE [LARGE SCALE GENOMIC DNA]</scope>
    <source>
        <strain evidence="2 3">MKS20</strain>
    </source>
</reference>
<keyword evidence="1" id="KW-0732">Signal</keyword>
<comment type="caution">
    <text evidence="2">The sequence shown here is derived from an EMBL/GenBank/DDBJ whole genome shotgun (WGS) entry which is preliminary data.</text>
</comment>
<dbReference type="Pfam" id="PF13103">
    <property type="entry name" value="TonB_2"/>
    <property type="match status" value="1"/>
</dbReference>
<accession>A0ABS8W812</accession>
<gene>
    <name evidence="2" type="ORF">K6Y31_03840</name>
</gene>
<evidence type="ECO:0000313" key="2">
    <source>
        <dbReference type="EMBL" id="MCE2593944.1"/>
    </source>
</evidence>
<dbReference type="Proteomes" id="UP001201273">
    <property type="component" value="Unassembled WGS sequence"/>
</dbReference>
<evidence type="ECO:0000256" key="1">
    <source>
        <dbReference type="SAM" id="SignalP"/>
    </source>
</evidence>
<dbReference type="Gene3D" id="3.30.1150.10">
    <property type="match status" value="1"/>
</dbReference>
<dbReference type="RefSeq" id="WP_233051528.1">
    <property type="nucleotide sequence ID" value="NZ_JAIMJA010000003.1"/>
</dbReference>